<organism evidence="1 2">
    <name type="scientific">Rhodocollybia butyracea</name>
    <dbReference type="NCBI Taxonomy" id="206335"/>
    <lineage>
        <taxon>Eukaryota</taxon>
        <taxon>Fungi</taxon>
        <taxon>Dikarya</taxon>
        <taxon>Basidiomycota</taxon>
        <taxon>Agaricomycotina</taxon>
        <taxon>Agaricomycetes</taxon>
        <taxon>Agaricomycetidae</taxon>
        <taxon>Agaricales</taxon>
        <taxon>Marasmiineae</taxon>
        <taxon>Omphalotaceae</taxon>
        <taxon>Rhodocollybia</taxon>
    </lineage>
</organism>
<sequence>MDSHPASESLLGSLPHYSASSPPPFYSERAIEGEEVLAATRVYQTPTGSFTSRCHCGNVTVTLKEQNEDIEMPLYHQEGLIFGTIVHQNTDNFLQVFLKVEAKLKMTVFGHNSTSSTIKIVDESCELWSKTRENPSCPKTLDFMTALPASFQDGDREFPLPPSHKISQIGLPGLISQCSYTLKVVVVVRGPLWNKNKLFSIDFQYLPRGRPSQPSISHSGNSPGCPLFNETIKCSPEVWFEHRSVLQTRPSSGLDPIEVQFFIPSERKYGIKDEIPFHIQLTGPASSLKALYSHLLLEHVDNGSSVVSLSPPPSPSLTGLPPACTSKSQTFISLRVTLNRQVCVEIKDQVVWKHFAIGEGRVHPLPPPFESVVADEEHQVSSSQSSSETMGFLDGAGDIKCSADVKYGDFNVGKVQIKDFLVLQISPEKPSDHNRSPFLPLKIAAPVQLVSESWNPDTL</sequence>
<dbReference type="Proteomes" id="UP000772434">
    <property type="component" value="Unassembled WGS sequence"/>
</dbReference>
<proteinExistence type="predicted"/>
<accession>A0A9P5Q2K5</accession>
<comment type="caution">
    <text evidence="1">The sequence shown here is derived from an EMBL/GenBank/DDBJ whole genome shotgun (WGS) entry which is preliminary data.</text>
</comment>
<name>A0A9P5Q2K5_9AGAR</name>
<keyword evidence="2" id="KW-1185">Reference proteome</keyword>
<dbReference type="EMBL" id="JADNRY010000017">
    <property type="protein sequence ID" value="KAF9073477.1"/>
    <property type="molecule type" value="Genomic_DNA"/>
</dbReference>
<evidence type="ECO:0000313" key="1">
    <source>
        <dbReference type="EMBL" id="KAF9073477.1"/>
    </source>
</evidence>
<reference evidence="1" key="1">
    <citation type="submission" date="2020-11" db="EMBL/GenBank/DDBJ databases">
        <authorList>
            <consortium name="DOE Joint Genome Institute"/>
            <person name="Ahrendt S."/>
            <person name="Riley R."/>
            <person name="Andreopoulos W."/>
            <person name="Labutti K."/>
            <person name="Pangilinan J."/>
            <person name="Ruiz-Duenas F.J."/>
            <person name="Barrasa J.M."/>
            <person name="Sanchez-Garcia M."/>
            <person name="Camarero S."/>
            <person name="Miyauchi S."/>
            <person name="Serrano A."/>
            <person name="Linde D."/>
            <person name="Babiker R."/>
            <person name="Drula E."/>
            <person name="Ayuso-Fernandez I."/>
            <person name="Pacheco R."/>
            <person name="Padilla G."/>
            <person name="Ferreira P."/>
            <person name="Barriuso J."/>
            <person name="Kellner H."/>
            <person name="Castanera R."/>
            <person name="Alfaro M."/>
            <person name="Ramirez L."/>
            <person name="Pisabarro A.G."/>
            <person name="Kuo A."/>
            <person name="Tritt A."/>
            <person name="Lipzen A."/>
            <person name="He G."/>
            <person name="Yan M."/>
            <person name="Ng V."/>
            <person name="Cullen D."/>
            <person name="Martin F."/>
            <person name="Rosso M.-N."/>
            <person name="Henrissat B."/>
            <person name="Hibbett D."/>
            <person name="Martinez A.T."/>
            <person name="Grigoriev I.V."/>
        </authorList>
    </citation>
    <scope>NUCLEOTIDE SEQUENCE</scope>
    <source>
        <strain evidence="1">AH 40177</strain>
    </source>
</reference>
<dbReference type="OrthoDB" id="3252135at2759"/>
<evidence type="ECO:0000313" key="2">
    <source>
        <dbReference type="Proteomes" id="UP000772434"/>
    </source>
</evidence>
<protein>
    <submittedName>
        <fullName evidence="1">Uncharacterized protein</fullName>
    </submittedName>
</protein>
<gene>
    <name evidence="1" type="ORF">BDP27DRAFT_280109</name>
</gene>
<dbReference type="AlphaFoldDB" id="A0A9P5Q2K5"/>